<proteinExistence type="predicted"/>
<evidence type="ECO:0000313" key="2">
    <source>
        <dbReference type="Proteomes" id="UP000280696"/>
    </source>
</evidence>
<gene>
    <name evidence="1" type="ORF">D7V94_03400</name>
</gene>
<reference evidence="1 2" key="1">
    <citation type="submission" date="2018-09" db="EMBL/GenBank/DDBJ databases">
        <title>Murine metabolic-syndrome-specific gut microbial biobank.</title>
        <authorList>
            <person name="Liu C."/>
        </authorList>
    </citation>
    <scope>NUCLEOTIDE SEQUENCE [LARGE SCALE GENOMIC DNA]</scope>
    <source>
        <strain evidence="1 2">0.1xD8-82</strain>
    </source>
</reference>
<sequence length="88" mass="9958">MSAEFYQSIIGFICVSPQLICSTFHPQEPVAGVNRQPRRYIRLGDINALHEAEEIRTIRKYCAGCFEVNKAASGQLPTIKLNADKRYI</sequence>
<name>A0A3A9AQU4_9FIRM</name>
<keyword evidence="2" id="KW-1185">Reference proteome</keyword>
<dbReference type="Proteomes" id="UP000280696">
    <property type="component" value="Unassembled WGS sequence"/>
</dbReference>
<accession>A0A3A9AQU4</accession>
<comment type="caution">
    <text evidence="1">The sequence shown here is derived from an EMBL/GenBank/DDBJ whole genome shotgun (WGS) entry which is preliminary data.</text>
</comment>
<protein>
    <submittedName>
        <fullName evidence="1">Uncharacterized protein</fullName>
    </submittedName>
</protein>
<evidence type="ECO:0000313" key="1">
    <source>
        <dbReference type="EMBL" id="RKI93727.1"/>
    </source>
</evidence>
<dbReference type="AlphaFoldDB" id="A0A3A9AQU4"/>
<organism evidence="1 2">
    <name type="scientific">Parablautia intestinalis</name>
    <dbReference type="NCBI Taxonomy" id="2320100"/>
    <lineage>
        <taxon>Bacteria</taxon>
        <taxon>Bacillati</taxon>
        <taxon>Bacillota</taxon>
        <taxon>Clostridia</taxon>
        <taxon>Lachnospirales</taxon>
        <taxon>Lachnospiraceae</taxon>
        <taxon>Parablautia</taxon>
    </lineage>
</organism>
<dbReference type="EMBL" id="RAYQ01000002">
    <property type="protein sequence ID" value="RKI93727.1"/>
    <property type="molecule type" value="Genomic_DNA"/>
</dbReference>